<keyword evidence="2" id="KW-1185">Reference proteome</keyword>
<protein>
    <submittedName>
        <fullName evidence="1">Uncharacterized protein</fullName>
    </submittedName>
</protein>
<dbReference type="AlphaFoldDB" id="A0A420W1L2"/>
<evidence type="ECO:0000313" key="1">
    <source>
        <dbReference type="EMBL" id="RKO72479.1"/>
    </source>
</evidence>
<dbReference type="Proteomes" id="UP000282423">
    <property type="component" value="Unassembled WGS sequence"/>
</dbReference>
<dbReference type="EMBL" id="RBWS01000005">
    <property type="protein sequence ID" value="RKO72479.1"/>
    <property type="molecule type" value="Genomic_DNA"/>
</dbReference>
<reference evidence="1 2" key="1">
    <citation type="submission" date="2018-10" db="EMBL/GenBank/DDBJ databases">
        <title>Sphingobacterium sp. M05W1-28.</title>
        <authorList>
            <person name="Cai H."/>
        </authorList>
    </citation>
    <scope>NUCLEOTIDE SEQUENCE [LARGE SCALE GENOMIC DNA]</scope>
    <source>
        <strain evidence="1 2">M05W1-28</strain>
    </source>
</reference>
<accession>A0A420W1L2</accession>
<comment type="caution">
    <text evidence="1">The sequence shown here is derived from an EMBL/GenBank/DDBJ whole genome shotgun (WGS) entry which is preliminary data.</text>
</comment>
<proteinExistence type="predicted"/>
<organism evidence="1 2">
    <name type="scientific">Sphingobacterium puteale</name>
    <dbReference type="NCBI Taxonomy" id="2420510"/>
    <lineage>
        <taxon>Bacteria</taxon>
        <taxon>Pseudomonadati</taxon>
        <taxon>Bacteroidota</taxon>
        <taxon>Sphingobacteriia</taxon>
        <taxon>Sphingobacteriales</taxon>
        <taxon>Sphingobacteriaceae</taxon>
        <taxon>Sphingobacterium</taxon>
    </lineage>
</organism>
<evidence type="ECO:0000313" key="2">
    <source>
        <dbReference type="Proteomes" id="UP000282423"/>
    </source>
</evidence>
<sequence>MLLFSCGSKEKQREKELRILFSREFVDEQYGQERYLGDSYRHHAADFFVAKNDTVPLAKWNILLNKMASLKRYKPEMNDVLYKHNYCSNLEIEFFDHKKSLCQLCLNPDNKTLRLNYLVYEASPELISFFANYISLDSAALAASGKSNYMKKVMFNDPRVK</sequence>
<name>A0A420W1L2_9SPHI</name>
<gene>
    <name evidence="1" type="ORF">D7322_06700</name>
</gene>